<dbReference type="GO" id="GO:0005506">
    <property type="term" value="F:iron ion binding"/>
    <property type="evidence" value="ECO:0007669"/>
    <property type="project" value="UniProtKB-UniRule"/>
</dbReference>
<dbReference type="GO" id="GO:0006096">
    <property type="term" value="P:glycolytic process"/>
    <property type="evidence" value="ECO:0007669"/>
    <property type="project" value="UniProtKB-UniRule"/>
</dbReference>
<dbReference type="InterPro" id="IPR014710">
    <property type="entry name" value="RmlC-like_jellyroll"/>
</dbReference>
<evidence type="ECO:0000313" key="15">
    <source>
        <dbReference type="EMBL" id="SAL32692.1"/>
    </source>
</evidence>
<evidence type="ECO:0000256" key="6">
    <source>
        <dbReference type="ARBA" id="ARBA00022432"/>
    </source>
</evidence>
<evidence type="ECO:0000256" key="8">
    <source>
        <dbReference type="ARBA" id="ARBA00022723"/>
    </source>
</evidence>
<dbReference type="InterPro" id="IPR011051">
    <property type="entry name" value="RmlC_Cupin_sf"/>
</dbReference>
<evidence type="ECO:0000256" key="13">
    <source>
        <dbReference type="PIRNR" id="PIRNR019325"/>
    </source>
</evidence>
<dbReference type="EC" id="5.3.1.9" evidence="5 13"/>
<keyword evidence="7 13" id="KW-0963">Cytoplasm</keyword>
<evidence type="ECO:0000313" key="16">
    <source>
        <dbReference type="Proteomes" id="UP000054893"/>
    </source>
</evidence>
<name>A0A158GKY7_CABSO</name>
<dbReference type="Proteomes" id="UP000054893">
    <property type="component" value="Unassembled WGS sequence"/>
</dbReference>
<keyword evidence="9" id="KW-0408">Iron</keyword>
<comment type="subunit">
    <text evidence="4 13">Homodimer.</text>
</comment>
<comment type="subcellular location">
    <subcellularLocation>
        <location evidence="1 13">Cytoplasm</location>
    </subcellularLocation>
</comment>
<sequence length="216" mass="23857">MQWPEPRSFDVDLQTGLMNGTGSRYQKFLRDLSGLYADSAAFNALAAARGDEVVYEVTDHRPNSNPGDLITGVTRMSPGKVGDEFFMTRGHIHAAIDRPELYFGLKGHGVMLMESPSGDTRVVEVKANTACYVPPRWIHRSVNLGREDFVMLFCYPADSGQDYAIIEQSNGMKLRIVDDGAGSWRSEPNPDYKERTPEEVQALLARGALATEGAGR</sequence>
<keyword evidence="10 13" id="KW-0324">Glycolysis</keyword>
<dbReference type="CDD" id="cd02218">
    <property type="entry name" value="cupin_PGI"/>
    <property type="match status" value="1"/>
</dbReference>
<protein>
    <recommendedName>
        <fullName evidence="5 13">Glucose-6-phosphate isomerase</fullName>
        <ecNumber evidence="5 13">5.3.1.9</ecNumber>
    </recommendedName>
</protein>
<keyword evidence="11 13" id="KW-0413">Isomerase</keyword>
<comment type="pathway">
    <text evidence="2">Carbohydrate degradation; glycolysis; D-glyceraldehyde 3-phosphate and glycerone phosphate from D-glucose: step 2/4.</text>
</comment>
<comment type="similarity">
    <text evidence="3 13">Belongs to the archaeal-type GPI family.</text>
</comment>
<evidence type="ECO:0000256" key="4">
    <source>
        <dbReference type="ARBA" id="ARBA00011738"/>
    </source>
</evidence>
<dbReference type="UniPathway" id="UPA00109">
    <property type="reaction ID" value="UER00181"/>
</dbReference>
<keyword evidence="6 13" id="KW-0312">Gluconeogenesis</keyword>
<evidence type="ECO:0000256" key="11">
    <source>
        <dbReference type="ARBA" id="ARBA00023235"/>
    </source>
</evidence>
<dbReference type="OrthoDB" id="5592106at2"/>
<dbReference type="Pfam" id="PF06560">
    <property type="entry name" value="GPI"/>
    <property type="match status" value="1"/>
</dbReference>
<organism evidence="15 16">
    <name type="scientific">Caballeronia sordidicola</name>
    <name type="common">Burkholderia sordidicola</name>
    <dbReference type="NCBI Taxonomy" id="196367"/>
    <lineage>
        <taxon>Bacteria</taxon>
        <taxon>Pseudomonadati</taxon>
        <taxon>Pseudomonadota</taxon>
        <taxon>Betaproteobacteria</taxon>
        <taxon>Burkholderiales</taxon>
        <taxon>Burkholderiaceae</taxon>
        <taxon>Caballeronia</taxon>
    </lineage>
</organism>
<evidence type="ECO:0000256" key="2">
    <source>
        <dbReference type="ARBA" id="ARBA00004926"/>
    </source>
</evidence>
<proteinExistence type="inferred from homology"/>
<evidence type="ECO:0000256" key="7">
    <source>
        <dbReference type="ARBA" id="ARBA00022490"/>
    </source>
</evidence>
<evidence type="ECO:0000256" key="5">
    <source>
        <dbReference type="ARBA" id="ARBA00011952"/>
    </source>
</evidence>
<evidence type="ECO:0000256" key="3">
    <source>
        <dbReference type="ARBA" id="ARBA00006542"/>
    </source>
</evidence>
<evidence type="ECO:0000256" key="10">
    <source>
        <dbReference type="ARBA" id="ARBA00023152"/>
    </source>
</evidence>
<dbReference type="EMBL" id="FCOC02000008">
    <property type="protein sequence ID" value="SAL32692.1"/>
    <property type="molecule type" value="Genomic_DNA"/>
</dbReference>
<dbReference type="SUPFAM" id="SSF51182">
    <property type="entry name" value="RmlC-like cupins"/>
    <property type="match status" value="1"/>
</dbReference>
<comment type="catalytic activity">
    <reaction evidence="12 13">
        <text>alpha-D-glucose 6-phosphate = beta-D-fructose 6-phosphate</text>
        <dbReference type="Rhea" id="RHEA:11816"/>
        <dbReference type="ChEBI" id="CHEBI:57634"/>
        <dbReference type="ChEBI" id="CHEBI:58225"/>
        <dbReference type="EC" id="5.3.1.9"/>
    </reaction>
</comment>
<keyword evidence="8" id="KW-0479">Metal-binding</keyword>
<evidence type="ECO:0000256" key="12">
    <source>
        <dbReference type="ARBA" id="ARBA00029321"/>
    </source>
</evidence>
<dbReference type="GO" id="GO:0006094">
    <property type="term" value="P:gluconeogenesis"/>
    <property type="evidence" value="ECO:0007669"/>
    <property type="project" value="UniProtKB-UniRule"/>
</dbReference>
<dbReference type="Gene3D" id="2.60.120.10">
    <property type="entry name" value="Jelly Rolls"/>
    <property type="match status" value="1"/>
</dbReference>
<dbReference type="RefSeq" id="WP_060856207.1">
    <property type="nucleotide sequence ID" value="NZ_FCOC02000008.1"/>
</dbReference>
<dbReference type="InterPro" id="IPR010551">
    <property type="entry name" value="G6P_isomerase_prok"/>
</dbReference>
<dbReference type="PIRSF" id="PIRSF019325">
    <property type="entry name" value="Glucose-6-phosphate_isomerase"/>
    <property type="match status" value="1"/>
</dbReference>
<dbReference type="AlphaFoldDB" id="A0A158GKY7"/>
<gene>
    <name evidence="15" type="ORF">AWB64_03036</name>
</gene>
<dbReference type="InterPro" id="IPR016758">
    <property type="entry name" value="G6P_isomerase_archaea/bacteria"/>
</dbReference>
<dbReference type="GO" id="GO:0004347">
    <property type="term" value="F:glucose-6-phosphate isomerase activity"/>
    <property type="evidence" value="ECO:0007669"/>
    <property type="project" value="UniProtKB-UniRule"/>
</dbReference>
<evidence type="ECO:0000259" key="14">
    <source>
        <dbReference type="Pfam" id="PF06560"/>
    </source>
</evidence>
<dbReference type="GO" id="GO:0005737">
    <property type="term" value="C:cytoplasm"/>
    <property type="evidence" value="ECO:0007669"/>
    <property type="project" value="UniProtKB-SubCell"/>
</dbReference>
<evidence type="ECO:0000256" key="1">
    <source>
        <dbReference type="ARBA" id="ARBA00004496"/>
    </source>
</evidence>
<accession>A0A158GKY7</accession>
<reference evidence="15 16" key="1">
    <citation type="submission" date="2016-01" db="EMBL/GenBank/DDBJ databases">
        <authorList>
            <person name="Oliw E.H."/>
        </authorList>
    </citation>
    <scope>NUCLEOTIDE SEQUENCE [LARGE SCALE GENOMIC DNA]</scope>
    <source>
        <strain evidence="15">LMG 22029</strain>
    </source>
</reference>
<feature type="domain" description="Glucose-6-phosphate isomerase prokaryote" evidence="14">
    <location>
        <begin position="27"/>
        <end position="190"/>
    </location>
</feature>
<evidence type="ECO:0000256" key="9">
    <source>
        <dbReference type="ARBA" id="ARBA00023004"/>
    </source>
</evidence>